<evidence type="ECO:0000313" key="3">
    <source>
        <dbReference type="Proteomes" id="UP001176940"/>
    </source>
</evidence>
<feature type="domain" description="GIY-YIG" evidence="1">
    <location>
        <begin position="469"/>
        <end position="567"/>
    </location>
</feature>
<protein>
    <recommendedName>
        <fullName evidence="1">GIY-YIG domain-containing protein</fullName>
    </recommendedName>
</protein>
<reference evidence="2" key="1">
    <citation type="submission" date="2023-07" db="EMBL/GenBank/DDBJ databases">
        <authorList>
            <person name="Stuckert A."/>
        </authorList>
    </citation>
    <scope>NUCLEOTIDE SEQUENCE</scope>
</reference>
<dbReference type="CDD" id="cd10442">
    <property type="entry name" value="GIY-YIG_PLEs"/>
    <property type="match status" value="1"/>
</dbReference>
<dbReference type="PANTHER" id="PTHR21301:SF12">
    <property type="match status" value="1"/>
</dbReference>
<evidence type="ECO:0000313" key="2">
    <source>
        <dbReference type="EMBL" id="CAJ0965859.1"/>
    </source>
</evidence>
<keyword evidence="3" id="KW-1185">Reference proteome</keyword>
<dbReference type="EMBL" id="CAUEEQ010070232">
    <property type="protein sequence ID" value="CAJ0965859.1"/>
    <property type="molecule type" value="Genomic_DNA"/>
</dbReference>
<dbReference type="Proteomes" id="UP001176940">
    <property type="component" value="Unassembled WGS sequence"/>
</dbReference>
<dbReference type="PROSITE" id="PS50164">
    <property type="entry name" value="GIY_YIG"/>
    <property type="match status" value="1"/>
</dbReference>
<organism evidence="2 3">
    <name type="scientific">Ranitomeya imitator</name>
    <name type="common">mimic poison frog</name>
    <dbReference type="NCBI Taxonomy" id="111125"/>
    <lineage>
        <taxon>Eukaryota</taxon>
        <taxon>Metazoa</taxon>
        <taxon>Chordata</taxon>
        <taxon>Craniata</taxon>
        <taxon>Vertebrata</taxon>
        <taxon>Euteleostomi</taxon>
        <taxon>Amphibia</taxon>
        <taxon>Batrachia</taxon>
        <taxon>Anura</taxon>
        <taxon>Neobatrachia</taxon>
        <taxon>Hyloidea</taxon>
        <taxon>Dendrobatidae</taxon>
        <taxon>Dendrobatinae</taxon>
        <taxon>Ranitomeya</taxon>
    </lineage>
</organism>
<proteinExistence type="predicted"/>
<evidence type="ECO:0000259" key="1">
    <source>
        <dbReference type="PROSITE" id="PS50164"/>
    </source>
</evidence>
<dbReference type="InterPro" id="IPR058912">
    <property type="entry name" value="HTH_animal"/>
</dbReference>
<comment type="caution">
    <text evidence="2">The sequence shown here is derived from an EMBL/GenBank/DDBJ whole genome shotgun (WGS) entry which is preliminary data.</text>
</comment>
<dbReference type="Gene3D" id="3.40.1440.10">
    <property type="entry name" value="GIY-YIG endonuclease"/>
    <property type="match status" value="1"/>
</dbReference>
<dbReference type="Pfam" id="PF26215">
    <property type="entry name" value="HTH_animal"/>
    <property type="match status" value="1"/>
</dbReference>
<dbReference type="InterPro" id="IPR000305">
    <property type="entry name" value="GIY-YIG_endonuc"/>
</dbReference>
<name>A0ABN9MHV1_9NEOB</name>
<accession>A0ABN9MHV1</accession>
<dbReference type="SUPFAM" id="SSF82771">
    <property type="entry name" value="GIY-YIG endonuclease"/>
    <property type="match status" value="1"/>
</dbReference>
<dbReference type="InterPro" id="IPR035901">
    <property type="entry name" value="GIY-YIG_endonuc_sf"/>
</dbReference>
<dbReference type="PANTHER" id="PTHR21301">
    <property type="entry name" value="REVERSE TRANSCRIPTASE"/>
    <property type="match status" value="1"/>
</dbReference>
<sequence>MDRTDYLDEVFRQLGDTTVYKVIPCNPLNQVVQKIAPIVDFHFQTGTIDSKMRDFLIKRDPITPIFYVLPKIHKRLVKPPGRPIVSLTDSILTPLVKTTSSFLLDTNDFIQVIRSLGPISPSSLLITWDVNSLYTSIVHEKGLAATDRLLSENNMDIKICHFCADLLGLVLKENYFMFQDTFYAQQQGTAMGANVAPPYAVAYMASFENDFVYSHPLFTTHCKVWRRYIDDIFCIWDGPIESLFIWSELKFTMQHDTHRISFLDTLIYKEREGLLAIDIFTKPTDRNGLLHFTSCHPPSIKNSIPKSQFHRVERIVSDENLKKTRLTEMEHKNSLTGAIPVGNLSNTKPKESSKRIPFVSTFHPFSYLVQATIRRHWNILTKSYPKIPEFKVPFLSCFKRARNLKDRLVKADVGPGTLVPKQTFLQTQKRGTFPCLNCLQCSNVQKGPSVFHPQTGKAIPIKGFYTCESTHVVYLIKCPCGLAYVGETTQTVRDRVAQHKSTIRCNKTHLPLPHHFFEKNHSISQLRFQVLEQVDIPRRGQNRTKMLQRREAYWIYTLQTLEPKGLNRDYDVSAFL</sequence>
<gene>
    <name evidence="2" type="ORF">RIMI_LOCUS20705927</name>
</gene>